<accession>A0A918QTA0</accession>
<dbReference type="SUPFAM" id="SSF49464">
    <property type="entry name" value="Carboxypeptidase regulatory domain-like"/>
    <property type="match status" value="1"/>
</dbReference>
<reference evidence="2" key="2">
    <citation type="submission" date="2020-09" db="EMBL/GenBank/DDBJ databases">
        <authorList>
            <person name="Sun Q."/>
            <person name="Kim S."/>
        </authorList>
    </citation>
    <scope>NUCLEOTIDE SEQUENCE</scope>
    <source>
        <strain evidence="2">KCTC 12710</strain>
    </source>
</reference>
<protein>
    <recommendedName>
        <fullName evidence="4">Carboxypeptidase regulatory-like domain-containing protein</fullName>
    </recommendedName>
</protein>
<dbReference type="PROSITE" id="PS51257">
    <property type="entry name" value="PROKAR_LIPOPROTEIN"/>
    <property type="match status" value="1"/>
</dbReference>
<dbReference type="Gene3D" id="2.60.40.1120">
    <property type="entry name" value="Carboxypeptidase-like, regulatory domain"/>
    <property type="match status" value="1"/>
</dbReference>
<feature type="signal peptide" evidence="1">
    <location>
        <begin position="1"/>
        <end position="21"/>
    </location>
</feature>
<dbReference type="InterPro" id="IPR008969">
    <property type="entry name" value="CarboxyPept-like_regulatory"/>
</dbReference>
<organism evidence="2 3">
    <name type="scientific">Algibacter mikhailovii</name>
    <dbReference type="NCBI Taxonomy" id="425498"/>
    <lineage>
        <taxon>Bacteria</taxon>
        <taxon>Pseudomonadati</taxon>
        <taxon>Bacteroidota</taxon>
        <taxon>Flavobacteriia</taxon>
        <taxon>Flavobacteriales</taxon>
        <taxon>Flavobacteriaceae</taxon>
        <taxon>Algibacter</taxon>
    </lineage>
</organism>
<name>A0A918QTA0_9FLAO</name>
<feature type="chain" id="PRO_5037203519" description="Carboxypeptidase regulatory-like domain-containing protein" evidence="1">
    <location>
        <begin position="22"/>
        <end position="244"/>
    </location>
</feature>
<dbReference type="Pfam" id="PF13715">
    <property type="entry name" value="CarbopepD_reg_2"/>
    <property type="match status" value="1"/>
</dbReference>
<evidence type="ECO:0000313" key="3">
    <source>
        <dbReference type="Proteomes" id="UP000636004"/>
    </source>
</evidence>
<dbReference type="EMBL" id="BMWZ01000001">
    <property type="protein sequence ID" value="GGZ68365.1"/>
    <property type="molecule type" value="Genomic_DNA"/>
</dbReference>
<keyword evidence="3" id="KW-1185">Reference proteome</keyword>
<proteinExistence type="predicted"/>
<reference evidence="2" key="1">
    <citation type="journal article" date="2014" name="Int. J. Syst. Evol. Microbiol.">
        <title>Complete genome sequence of Corynebacterium casei LMG S-19264T (=DSM 44701T), isolated from a smear-ripened cheese.</title>
        <authorList>
            <consortium name="US DOE Joint Genome Institute (JGI-PGF)"/>
            <person name="Walter F."/>
            <person name="Albersmeier A."/>
            <person name="Kalinowski J."/>
            <person name="Ruckert C."/>
        </authorList>
    </citation>
    <scope>NUCLEOTIDE SEQUENCE</scope>
    <source>
        <strain evidence="2">KCTC 12710</strain>
    </source>
</reference>
<dbReference type="Proteomes" id="UP000636004">
    <property type="component" value="Unassembled WGS sequence"/>
</dbReference>
<evidence type="ECO:0008006" key="4">
    <source>
        <dbReference type="Google" id="ProtNLM"/>
    </source>
</evidence>
<gene>
    <name evidence="2" type="ORF">GCM10007028_01600</name>
</gene>
<keyword evidence="1" id="KW-0732">Signal</keyword>
<evidence type="ECO:0000256" key="1">
    <source>
        <dbReference type="SAM" id="SignalP"/>
    </source>
</evidence>
<comment type="caution">
    <text evidence="2">The sequence shown here is derived from an EMBL/GenBank/DDBJ whole genome shotgun (WGS) entry which is preliminary data.</text>
</comment>
<dbReference type="AlphaFoldDB" id="A0A918QTA0"/>
<sequence length="244" mass="26369">MKYTYFSLCLILLIGFTSCSKDDNNNSETVTKANIIGSVNLFDEGVTQIDNSNMIVSIEGTGFSATTDGSGDFKLTDVPFGTYTLVFEKAGYGTYKKFDIEHKNTGSSTVINNPSLGLMSTTAITNLTINSNSSFPVILTSITNPEASTVNPKYIRYFLSTDASVSDENYENAIETLQANNTPNNFNLSQAAIDALGYASGTRVYAKCYGESFWGNNYADPNLARDVFPNLNPTSAPAVSFVVP</sequence>
<dbReference type="RefSeq" id="WP_189358501.1">
    <property type="nucleotide sequence ID" value="NZ_BMWZ01000001.1"/>
</dbReference>
<evidence type="ECO:0000313" key="2">
    <source>
        <dbReference type="EMBL" id="GGZ68365.1"/>
    </source>
</evidence>